<gene>
    <name evidence="2" type="ORF">A2393_00275</name>
</gene>
<comment type="caution">
    <text evidence="2">The sequence shown here is derived from an EMBL/GenBank/DDBJ whole genome shotgun (WGS) entry which is preliminary data.</text>
</comment>
<evidence type="ECO:0000313" key="3">
    <source>
        <dbReference type="Proteomes" id="UP000178937"/>
    </source>
</evidence>
<sequence>MEEETGKKNSRTVTIAIILLIVFILILILFLYLIRRPALFGSFAQSSGSSSKSTTTTSNVITPQEISFDNSYLFASPLRAATSVERVRVTVYVLDGQGMGVSGQKAVLGGGSTVFHIYPVNDVTDESGRAVFDISADSSGLYIIEASVNGKKLNQKVSVNFD</sequence>
<dbReference type="InterPro" id="IPR008964">
    <property type="entry name" value="Invasin/intimin_cell_adhesion"/>
</dbReference>
<keyword evidence="1" id="KW-0812">Transmembrane</keyword>
<name>A0A1F8CX81_9BACT</name>
<accession>A0A1F8CX81</accession>
<evidence type="ECO:0008006" key="4">
    <source>
        <dbReference type="Google" id="ProtNLM"/>
    </source>
</evidence>
<reference evidence="2 3" key="1">
    <citation type="journal article" date="2016" name="Nat. Commun.">
        <title>Thousands of microbial genomes shed light on interconnected biogeochemical processes in an aquifer system.</title>
        <authorList>
            <person name="Anantharaman K."/>
            <person name="Brown C.T."/>
            <person name="Hug L.A."/>
            <person name="Sharon I."/>
            <person name="Castelle C.J."/>
            <person name="Probst A.J."/>
            <person name="Thomas B.C."/>
            <person name="Singh A."/>
            <person name="Wilkins M.J."/>
            <person name="Karaoz U."/>
            <person name="Brodie E.L."/>
            <person name="Williams K.H."/>
            <person name="Hubbard S.S."/>
            <person name="Banfield J.F."/>
        </authorList>
    </citation>
    <scope>NUCLEOTIDE SEQUENCE [LARGE SCALE GENOMIC DNA]</scope>
</reference>
<evidence type="ECO:0000256" key="1">
    <source>
        <dbReference type="SAM" id="Phobius"/>
    </source>
</evidence>
<dbReference type="EMBL" id="MGIA01000019">
    <property type="protein sequence ID" value="OGM80957.1"/>
    <property type="molecule type" value="Genomic_DNA"/>
</dbReference>
<keyword evidence="1" id="KW-0472">Membrane</keyword>
<feature type="transmembrane region" description="Helical" evidence="1">
    <location>
        <begin position="12"/>
        <end position="34"/>
    </location>
</feature>
<organism evidence="2 3">
    <name type="scientific">Candidatus Woesebacteria bacterium RIFOXYB1_FULL_41_13</name>
    <dbReference type="NCBI Taxonomy" id="1802540"/>
    <lineage>
        <taxon>Bacteria</taxon>
        <taxon>Candidatus Woeseibacteriota</taxon>
    </lineage>
</organism>
<keyword evidence="1" id="KW-1133">Transmembrane helix</keyword>
<evidence type="ECO:0000313" key="2">
    <source>
        <dbReference type="EMBL" id="OGM80957.1"/>
    </source>
</evidence>
<protein>
    <recommendedName>
        <fullName evidence="4">Big-1 domain-containing protein</fullName>
    </recommendedName>
</protein>
<dbReference type="Gene3D" id="2.60.40.10">
    <property type="entry name" value="Immunoglobulins"/>
    <property type="match status" value="1"/>
</dbReference>
<dbReference type="InterPro" id="IPR013783">
    <property type="entry name" value="Ig-like_fold"/>
</dbReference>
<proteinExistence type="predicted"/>
<dbReference type="Proteomes" id="UP000178937">
    <property type="component" value="Unassembled WGS sequence"/>
</dbReference>
<dbReference type="AlphaFoldDB" id="A0A1F8CX81"/>
<dbReference type="SUPFAM" id="SSF49373">
    <property type="entry name" value="Invasin/intimin cell-adhesion fragments"/>
    <property type="match status" value="1"/>
</dbReference>